<feature type="compositionally biased region" description="Polar residues" evidence="10">
    <location>
        <begin position="50"/>
        <end position="76"/>
    </location>
</feature>
<feature type="compositionally biased region" description="Low complexity" evidence="10">
    <location>
        <begin position="708"/>
        <end position="718"/>
    </location>
</feature>
<feature type="compositionally biased region" description="Low complexity" evidence="10">
    <location>
        <begin position="236"/>
        <end position="253"/>
    </location>
</feature>
<reference evidence="13" key="1">
    <citation type="submission" date="2023-02" db="EMBL/GenBank/DDBJ databases">
        <title>Identification and recombinant expression of a fungal hydrolase from Papiliotrema laurentii that hydrolyzes apple cutin and clears colloidal polyester polyurethane.</title>
        <authorList>
            <consortium name="DOE Joint Genome Institute"/>
            <person name="Roman V.A."/>
            <person name="Bojanowski C."/>
            <person name="Crable B.R."/>
            <person name="Wagner D.N."/>
            <person name="Hung C.S."/>
            <person name="Nadeau L.J."/>
            <person name="Schratz L."/>
            <person name="Haridas S."/>
            <person name="Pangilinan J."/>
            <person name="Lipzen A."/>
            <person name="Na H."/>
            <person name="Yan M."/>
            <person name="Ng V."/>
            <person name="Grigoriev I.V."/>
            <person name="Spatafora J.W."/>
            <person name="Barlow D."/>
            <person name="Biffinger J."/>
            <person name="Kelley-Loughnane N."/>
            <person name="Varaljay V.A."/>
            <person name="Crookes-Goodson W.J."/>
        </authorList>
    </citation>
    <scope>NUCLEOTIDE SEQUENCE</scope>
    <source>
        <strain evidence="13">5307AH</strain>
    </source>
</reference>
<feature type="compositionally biased region" description="Polar residues" evidence="10">
    <location>
        <begin position="676"/>
        <end position="693"/>
    </location>
</feature>
<evidence type="ECO:0000256" key="4">
    <source>
        <dbReference type="ARBA" id="ARBA00022741"/>
    </source>
</evidence>
<feature type="compositionally biased region" description="Low complexity" evidence="10">
    <location>
        <begin position="339"/>
        <end position="354"/>
    </location>
</feature>
<feature type="compositionally biased region" description="Low complexity" evidence="10">
    <location>
        <begin position="271"/>
        <end position="284"/>
    </location>
</feature>
<dbReference type="FunFam" id="1.10.510.10:FF:000595">
    <property type="entry name" value="Protein kinase, putative (AFU_orthologue AFUA_5G11840)"/>
    <property type="match status" value="1"/>
</dbReference>
<evidence type="ECO:0000259" key="11">
    <source>
        <dbReference type="PROSITE" id="PS50011"/>
    </source>
</evidence>
<evidence type="ECO:0000313" key="13">
    <source>
        <dbReference type="EMBL" id="KAK1922960.1"/>
    </source>
</evidence>
<feature type="compositionally biased region" description="Polar residues" evidence="10">
    <location>
        <begin position="172"/>
        <end position="182"/>
    </location>
</feature>
<dbReference type="Pfam" id="PF00069">
    <property type="entry name" value="Pkinase"/>
    <property type="match status" value="1"/>
</dbReference>
<feature type="compositionally biased region" description="Low complexity" evidence="10">
    <location>
        <begin position="123"/>
        <end position="141"/>
    </location>
</feature>
<dbReference type="SMART" id="SM00220">
    <property type="entry name" value="S_TKc"/>
    <property type="match status" value="1"/>
</dbReference>
<dbReference type="PANTHER" id="PTHR24343:SF137">
    <property type="entry name" value="SERINE_THREONINE-PROTEIN KINASE HRK1"/>
    <property type="match status" value="1"/>
</dbReference>
<dbReference type="GO" id="GO:0005524">
    <property type="term" value="F:ATP binding"/>
    <property type="evidence" value="ECO:0007669"/>
    <property type="project" value="UniProtKB-UniRule"/>
</dbReference>
<sequence length="951" mass="102928">MLSSSPAVPISSINWSDENRRRLSLVTEHGREFNTAHDGLPSPRHLTPISGHTPTGSTPEQVTPTDSPFGSASVSRKNSDLEVMQDGGSLRKVPSRGGLWHDEPSAPSSRGSSRGTSPRRDPSQSANLAPSAAAPTAIKRANIPSGLSFTPANANQNNIPENGKHGVPGSKTAPSSPHGSPNHTRHPKQHNGRLHELRRFLNHHIGHHDKDKHHDSRHPVHPQSVANQALASHMNETPAGSAPESPAAGAATPGMQRRGSGYLGMGNHQNSSQSTTGTATPSSGPDKEHHGAHSSHLMGFMRHHHRDHDGEKSHSSLASFFGHHGDKDKKHKKDKNKTPTESRATSAAPSRTSTMHQAEADGNAPSAPASNNISPSTTPGIATPKNAADYPGVPYPVVALTHPSLHEATHAHLSKKYGKWGKVLGSGAGGTVRLIKASQKQGGTTYAVKEFRPRRQGESEKEYQRKVTAEFCVGVTLRHINVIETVDIVNDHGHFYEIMEYAPYDLFSVVMSGKMSRPEIYCVFRQIIDGVNYLHEMGLAHRDLKLDNCVMTSDNIVKLIDFGTATVFHYPGKHQIPASGVVGSDPYLAPEVLSRDQYDPRLTDVWSVAIIFMCMILRRFPWKIPDYKTDMSYRLYVNTHPELCQKQPTKTPAPSVLNGSGAGTKVGGPHTLLADGSSSLPFRAPSGTSTASTAVGKVDSPPQESSESAVTDDTTTCSSDEDSKAPSIATLHLRESPGKIKDRSDQYFPRRSDTAVSVPASRVPTEYNGSDRRGLTVPVPPSPKADRLVPPTMGRNRSVTSPQPFNPAENVPTQTVSHHEQQLKRERAASISSARTFQTGGAESIFRLLPRESRSAIMRMLAVEPTLRCTLVDLLKGQGKDAMMCPCGAPDCGGSVSSPPAELTGVSQDEEDHGDEWVQNIERCSHNRGKPVNHTHIKVIPDEPKKKKLFH</sequence>
<dbReference type="PROSITE" id="PS00107">
    <property type="entry name" value="PROTEIN_KINASE_ATP"/>
    <property type="match status" value="1"/>
</dbReference>
<keyword evidence="5" id="KW-0418">Kinase</keyword>
<keyword evidence="14" id="KW-1185">Reference proteome</keyword>
<evidence type="ECO:0000256" key="1">
    <source>
        <dbReference type="ARBA" id="ARBA00012513"/>
    </source>
</evidence>
<feature type="region of interest" description="Disordered" evidence="10">
    <location>
        <begin position="33"/>
        <end position="191"/>
    </location>
</feature>
<feature type="region of interest" description="Disordered" evidence="10">
    <location>
        <begin position="644"/>
        <end position="814"/>
    </location>
</feature>
<evidence type="ECO:0000256" key="5">
    <source>
        <dbReference type="ARBA" id="ARBA00022777"/>
    </source>
</evidence>
<evidence type="ECO:0000256" key="7">
    <source>
        <dbReference type="ARBA" id="ARBA00047899"/>
    </source>
</evidence>
<dbReference type="PROSITE" id="PS00108">
    <property type="entry name" value="PROTEIN_KINASE_ST"/>
    <property type="match status" value="1"/>
</dbReference>
<name>A0AAD9FKS8_PAPLA</name>
<feature type="compositionally biased region" description="Low complexity" evidence="10">
    <location>
        <begin position="105"/>
        <end position="116"/>
    </location>
</feature>
<feature type="compositionally biased region" description="Basic and acidic residues" evidence="10">
    <location>
        <begin position="732"/>
        <end position="753"/>
    </location>
</feature>
<keyword evidence="4 9" id="KW-0547">Nucleotide-binding</keyword>
<comment type="catalytic activity">
    <reaction evidence="8">
        <text>L-seryl-[protein] + ATP = O-phospho-L-seryl-[protein] + ADP + H(+)</text>
        <dbReference type="Rhea" id="RHEA:17989"/>
        <dbReference type="Rhea" id="RHEA-COMP:9863"/>
        <dbReference type="Rhea" id="RHEA-COMP:11604"/>
        <dbReference type="ChEBI" id="CHEBI:15378"/>
        <dbReference type="ChEBI" id="CHEBI:29999"/>
        <dbReference type="ChEBI" id="CHEBI:30616"/>
        <dbReference type="ChEBI" id="CHEBI:83421"/>
        <dbReference type="ChEBI" id="CHEBI:456216"/>
        <dbReference type="EC" id="2.7.11.1"/>
    </reaction>
</comment>
<dbReference type="EMBL" id="JAODAN010000007">
    <property type="protein sequence ID" value="KAK1922960.1"/>
    <property type="molecule type" value="Genomic_DNA"/>
</dbReference>
<protein>
    <recommendedName>
        <fullName evidence="1">non-specific serine/threonine protein kinase</fullName>
        <ecNumber evidence="1">2.7.11.1</ecNumber>
    </recommendedName>
</protein>
<evidence type="ECO:0000313" key="14">
    <source>
        <dbReference type="Proteomes" id="UP001182556"/>
    </source>
</evidence>
<evidence type="ECO:0000256" key="6">
    <source>
        <dbReference type="ARBA" id="ARBA00022840"/>
    </source>
</evidence>
<feature type="compositionally biased region" description="Low complexity" evidence="10">
    <location>
        <begin position="363"/>
        <end position="376"/>
    </location>
</feature>
<evidence type="ECO:0000256" key="3">
    <source>
        <dbReference type="ARBA" id="ARBA00022679"/>
    </source>
</evidence>
<accession>A0AAD9FKS8</accession>
<feature type="binding site" evidence="9">
    <location>
        <position position="449"/>
    </location>
    <ligand>
        <name>ATP</name>
        <dbReference type="ChEBI" id="CHEBI:30616"/>
    </ligand>
</feature>
<dbReference type="PROSITE" id="PS50011">
    <property type="entry name" value="PROTEIN_KINASE_DOM"/>
    <property type="match status" value="1"/>
</dbReference>
<comment type="caution">
    <text evidence="13">The sequence shown here is derived from an EMBL/GenBank/DDBJ whole genome shotgun (WGS) entry which is preliminary data.</text>
</comment>
<dbReference type="Proteomes" id="UP001182556">
    <property type="component" value="Unassembled WGS sequence"/>
</dbReference>
<keyword evidence="2" id="KW-0723">Serine/threonine-protein kinase</keyword>
<dbReference type="InterPro" id="IPR011009">
    <property type="entry name" value="Kinase-like_dom_sf"/>
</dbReference>
<dbReference type="InterPro" id="IPR008271">
    <property type="entry name" value="Ser/Thr_kinase_AS"/>
</dbReference>
<comment type="catalytic activity">
    <reaction evidence="7">
        <text>L-threonyl-[protein] + ATP = O-phospho-L-threonyl-[protein] + ADP + H(+)</text>
        <dbReference type="Rhea" id="RHEA:46608"/>
        <dbReference type="Rhea" id="RHEA-COMP:11060"/>
        <dbReference type="Rhea" id="RHEA-COMP:11605"/>
        <dbReference type="ChEBI" id="CHEBI:15378"/>
        <dbReference type="ChEBI" id="CHEBI:30013"/>
        <dbReference type="ChEBI" id="CHEBI:30616"/>
        <dbReference type="ChEBI" id="CHEBI:61977"/>
        <dbReference type="ChEBI" id="CHEBI:456216"/>
        <dbReference type="EC" id="2.7.11.1"/>
    </reaction>
</comment>
<evidence type="ECO:0000256" key="2">
    <source>
        <dbReference type="ARBA" id="ARBA00022527"/>
    </source>
</evidence>
<feature type="domain" description="Protein kinase" evidence="11">
    <location>
        <begin position="418"/>
        <end position="884"/>
    </location>
</feature>
<evidence type="ECO:0000256" key="8">
    <source>
        <dbReference type="ARBA" id="ARBA00048679"/>
    </source>
</evidence>
<feature type="compositionally biased region" description="Polar residues" evidence="10">
    <location>
        <begin position="145"/>
        <end position="160"/>
    </location>
</feature>
<dbReference type="SUPFAM" id="SSF56112">
    <property type="entry name" value="Protein kinase-like (PK-like)"/>
    <property type="match status" value="1"/>
</dbReference>
<dbReference type="AlphaFoldDB" id="A0AAD9FKS8"/>
<dbReference type="Gene3D" id="1.10.510.10">
    <property type="entry name" value="Transferase(Phosphotransferase) domain 1"/>
    <property type="match status" value="1"/>
</dbReference>
<dbReference type="EC" id="2.7.11.1" evidence="1"/>
<proteinExistence type="predicted"/>
<dbReference type="InterPro" id="IPR000719">
    <property type="entry name" value="Prot_kinase_dom"/>
</dbReference>
<keyword evidence="3" id="KW-0808">Transferase</keyword>
<evidence type="ECO:0000259" key="12">
    <source>
        <dbReference type="PROSITE" id="PS50868"/>
    </source>
</evidence>
<keyword evidence="6 9" id="KW-0067">ATP-binding</keyword>
<dbReference type="PANTHER" id="PTHR24343">
    <property type="entry name" value="SERINE/THREONINE KINASE"/>
    <property type="match status" value="1"/>
</dbReference>
<feature type="domain" description="Post-SET" evidence="12">
    <location>
        <begin position="881"/>
        <end position="897"/>
    </location>
</feature>
<evidence type="ECO:0000256" key="9">
    <source>
        <dbReference type="PROSITE-ProRule" id="PRU10141"/>
    </source>
</evidence>
<feature type="region of interest" description="Disordered" evidence="10">
    <location>
        <begin position="235"/>
        <end position="293"/>
    </location>
</feature>
<dbReference type="InterPro" id="IPR017441">
    <property type="entry name" value="Protein_kinase_ATP_BS"/>
</dbReference>
<dbReference type="PROSITE" id="PS50868">
    <property type="entry name" value="POST_SET"/>
    <property type="match status" value="1"/>
</dbReference>
<dbReference type="InterPro" id="IPR003616">
    <property type="entry name" value="Post-SET_dom"/>
</dbReference>
<feature type="region of interest" description="Disordered" evidence="10">
    <location>
        <begin position="305"/>
        <end position="382"/>
    </location>
</feature>
<dbReference type="GO" id="GO:0004674">
    <property type="term" value="F:protein serine/threonine kinase activity"/>
    <property type="evidence" value="ECO:0007669"/>
    <property type="project" value="UniProtKB-KW"/>
</dbReference>
<organism evidence="13 14">
    <name type="scientific">Papiliotrema laurentii</name>
    <name type="common">Cryptococcus laurentii</name>
    <dbReference type="NCBI Taxonomy" id="5418"/>
    <lineage>
        <taxon>Eukaryota</taxon>
        <taxon>Fungi</taxon>
        <taxon>Dikarya</taxon>
        <taxon>Basidiomycota</taxon>
        <taxon>Agaricomycotina</taxon>
        <taxon>Tremellomycetes</taxon>
        <taxon>Tremellales</taxon>
        <taxon>Rhynchogastremaceae</taxon>
        <taxon>Papiliotrema</taxon>
    </lineage>
</organism>
<gene>
    <name evidence="13" type="ORF">DB88DRAFT_505666</name>
</gene>
<dbReference type="GO" id="GO:0005829">
    <property type="term" value="C:cytosol"/>
    <property type="evidence" value="ECO:0007669"/>
    <property type="project" value="TreeGrafter"/>
</dbReference>
<evidence type="ECO:0000256" key="10">
    <source>
        <dbReference type="SAM" id="MobiDB-lite"/>
    </source>
</evidence>